<organism evidence="2 3">
    <name type="scientific">Pyrrhoderma noxium</name>
    <dbReference type="NCBI Taxonomy" id="2282107"/>
    <lineage>
        <taxon>Eukaryota</taxon>
        <taxon>Fungi</taxon>
        <taxon>Dikarya</taxon>
        <taxon>Basidiomycota</taxon>
        <taxon>Agaricomycotina</taxon>
        <taxon>Agaricomycetes</taxon>
        <taxon>Hymenochaetales</taxon>
        <taxon>Hymenochaetaceae</taxon>
        <taxon>Pyrrhoderma</taxon>
    </lineage>
</organism>
<dbReference type="InParanoid" id="A0A286UEJ1"/>
<proteinExistence type="predicted"/>
<reference evidence="2 3" key="1">
    <citation type="journal article" date="2017" name="Mol. Ecol.">
        <title>Comparative and population genomic landscape of Phellinus noxius: A hypervariable fungus causing root rot in trees.</title>
        <authorList>
            <person name="Chung C.L."/>
            <person name="Lee T.J."/>
            <person name="Akiba M."/>
            <person name="Lee H.H."/>
            <person name="Kuo T.H."/>
            <person name="Liu D."/>
            <person name="Ke H.M."/>
            <person name="Yokoi T."/>
            <person name="Roa M.B."/>
            <person name="Lu M.J."/>
            <person name="Chang Y.Y."/>
            <person name="Ann P.J."/>
            <person name="Tsai J.N."/>
            <person name="Chen C.Y."/>
            <person name="Tzean S.S."/>
            <person name="Ota Y."/>
            <person name="Hattori T."/>
            <person name="Sahashi N."/>
            <person name="Liou R.F."/>
            <person name="Kikuchi T."/>
            <person name="Tsai I.J."/>
        </authorList>
    </citation>
    <scope>NUCLEOTIDE SEQUENCE [LARGE SCALE GENOMIC DNA]</scope>
    <source>
        <strain evidence="2 3">FFPRI411160</strain>
    </source>
</reference>
<sequence>MSYTAASRYITKVVNNSDPTFLVGVPSHVTTTVNTLLSSRVTFFLTKITTTFIATVLIRHKYASRKHKNMTYRFVTCQMVIALFSEEAQILFLSFYFLRVFRS</sequence>
<keyword evidence="1" id="KW-0812">Transmembrane</keyword>
<feature type="transmembrane region" description="Helical" evidence="1">
    <location>
        <begin position="79"/>
        <end position="98"/>
    </location>
</feature>
<keyword evidence="3" id="KW-1185">Reference proteome</keyword>
<comment type="caution">
    <text evidence="2">The sequence shown here is derived from an EMBL/GenBank/DDBJ whole genome shotgun (WGS) entry which is preliminary data.</text>
</comment>
<dbReference type="EMBL" id="NBII01000006">
    <property type="protein sequence ID" value="PAV18016.1"/>
    <property type="molecule type" value="Genomic_DNA"/>
</dbReference>
<accession>A0A286UEJ1</accession>
<protein>
    <submittedName>
        <fullName evidence="2">Uncharacterized protein</fullName>
    </submittedName>
</protein>
<evidence type="ECO:0000256" key="1">
    <source>
        <dbReference type="SAM" id="Phobius"/>
    </source>
</evidence>
<dbReference type="Proteomes" id="UP000217199">
    <property type="component" value="Unassembled WGS sequence"/>
</dbReference>
<evidence type="ECO:0000313" key="2">
    <source>
        <dbReference type="EMBL" id="PAV18016.1"/>
    </source>
</evidence>
<name>A0A286UEJ1_9AGAM</name>
<gene>
    <name evidence="2" type="ORF">PNOK_0650200</name>
</gene>
<keyword evidence="1" id="KW-0472">Membrane</keyword>
<dbReference type="AlphaFoldDB" id="A0A286UEJ1"/>
<feature type="transmembrane region" description="Helical" evidence="1">
    <location>
        <begin position="41"/>
        <end position="58"/>
    </location>
</feature>
<keyword evidence="1" id="KW-1133">Transmembrane helix</keyword>
<evidence type="ECO:0000313" key="3">
    <source>
        <dbReference type="Proteomes" id="UP000217199"/>
    </source>
</evidence>